<protein>
    <submittedName>
        <fullName evidence="1">Glycosyltransferase involved in cell wall biosynthesis</fullName>
    </submittedName>
</protein>
<reference evidence="1 2" key="1">
    <citation type="submission" date="2023-07" db="EMBL/GenBank/DDBJ databases">
        <title>Genomic Encyclopedia of Type Strains, Phase IV (KMG-IV): sequencing the most valuable type-strain genomes for metagenomic binning, comparative biology and taxonomic classification.</title>
        <authorList>
            <person name="Goeker M."/>
        </authorList>
    </citation>
    <scope>NUCLEOTIDE SEQUENCE [LARGE SCALE GENOMIC DNA]</scope>
    <source>
        <strain evidence="1 2">DSM 19013</strain>
    </source>
</reference>
<proteinExistence type="predicted"/>
<sequence length="1100" mass="118152">MIKLVAAECRLFQDGDVAPAEARLVAFEGRRALVFARDPSMALRFSIGDEPVVPIRTTVHGEEALGGLNLLRNPDFSEPHLPWRAAATVGVRTGRDITEAWTLEDGHTAFLVGEGVAEIAASYVGEDGCDRIAALGGRRYEARGLFGLHRCEALLRLEALRADGCVVAFAEQTIEKRLGGRKIDDYAAAAAALTVPYEACFVRLSLALRPLGGQAAHLFFTRLHLGLAGGGARPPFRPGLTPQETVAFAQGARLLECLLPPLWQPGDALNIQDEASRPLPGTPIQLAEAGRLGFTLHAFDGLRLIGVLTDLPCPSTLVLLIDDRAAAFAEAIPDAEGRAEMAVRVPDAWLDGRPHTIALIESTTGAALFRTAEVLRAVINSGEERDAAGRHMVAAPDQDLARERYRGLAAHLDQLASGEASAPVTIAARCHAILAGHELPGEGGPLALPSSKTPDVSIVLSGGRDAFSLWRCAAALIFASPRADFETILLDPMPAGIEELVTGLNGLAAQAGERSLYARIAAKARGRRIVFLKIGCEPVAGWLDALSETFTLFGNVGAAGPKILDRTGRLAEAGRIVWASGAVEPLSFGGNPRDPRASYARQVDLLGPDAIMIDREGLAELARTDSIGLQSVPDAAEITFTLAEVGRRIVYMPAAAVVRDSLDPMRSVNGYSTSAFPGPAHADISQAAAPSDAAFRRRWFDSYRRNLPQGTPPWRSADRHVAGRALVIDLCIPRPDVDAGSYAADQEIRLLQALGYKVTVLPLNLAHLGRYTETLQARGIEVLYAPFVESVEDALAARADAFDLVYITRYNVARVVLPLLRRYQRGAKRILNVADLHFLRELRAALAVNSPEAVRRSQLTRETELALMREVDLTLTYTEVEAAVILSHHLGRTKVGQVPWVAPAPNRAVPLAGRRHLAFLGSFGHRPNLEAMQIFTRHVMPLLRNRLPGTELHIFGSQIDEEVRALASSDIVVRGHAATVAEVYDGARVFVAPLVSGAGIKGKVIGAMAYGCPTVLSPVAAEGIGGRAGHDFLLAEDPEAWVDAIASLCEDDVRWQAIAESGRDLTRTTYGFDRGVAALRQALESIDILLPRRSDALCGR</sequence>
<dbReference type="EMBL" id="JAUSVP010000010">
    <property type="protein sequence ID" value="MDQ0448810.1"/>
    <property type="molecule type" value="Genomic_DNA"/>
</dbReference>
<evidence type="ECO:0000313" key="2">
    <source>
        <dbReference type="Proteomes" id="UP001231124"/>
    </source>
</evidence>
<comment type="caution">
    <text evidence="1">The sequence shown here is derived from an EMBL/GenBank/DDBJ whole genome shotgun (WGS) entry which is preliminary data.</text>
</comment>
<dbReference type="RefSeq" id="WP_238201890.1">
    <property type="nucleotide sequence ID" value="NZ_BPQE01000006.1"/>
</dbReference>
<dbReference type="PANTHER" id="PTHR12526:SF636">
    <property type="entry name" value="BLL3647 PROTEIN"/>
    <property type="match status" value="1"/>
</dbReference>
<dbReference type="PANTHER" id="PTHR12526">
    <property type="entry name" value="GLYCOSYLTRANSFERASE"/>
    <property type="match status" value="1"/>
</dbReference>
<dbReference type="Gene3D" id="3.40.50.2000">
    <property type="entry name" value="Glycogen Phosphorylase B"/>
    <property type="match status" value="1"/>
</dbReference>
<name>A0ABU0I4K7_9HYPH</name>
<dbReference type="SUPFAM" id="SSF53756">
    <property type="entry name" value="UDP-Glycosyltransferase/glycogen phosphorylase"/>
    <property type="match status" value="1"/>
</dbReference>
<organism evidence="1 2">
    <name type="scientific">Methylobacterium aerolatum</name>
    <dbReference type="NCBI Taxonomy" id="418708"/>
    <lineage>
        <taxon>Bacteria</taxon>
        <taxon>Pseudomonadati</taxon>
        <taxon>Pseudomonadota</taxon>
        <taxon>Alphaproteobacteria</taxon>
        <taxon>Hyphomicrobiales</taxon>
        <taxon>Methylobacteriaceae</taxon>
        <taxon>Methylobacterium</taxon>
    </lineage>
</organism>
<keyword evidence="2" id="KW-1185">Reference proteome</keyword>
<evidence type="ECO:0000313" key="1">
    <source>
        <dbReference type="EMBL" id="MDQ0448810.1"/>
    </source>
</evidence>
<dbReference type="Pfam" id="PF13692">
    <property type="entry name" value="Glyco_trans_1_4"/>
    <property type="match status" value="1"/>
</dbReference>
<dbReference type="Proteomes" id="UP001231124">
    <property type="component" value="Unassembled WGS sequence"/>
</dbReference>
<gene>
    <name evidence="1" type="ORF">QO012_003322</name>
</gene>
<accession>A0ABU0I4K7</accession>
<dbReference type="CDD" id="cd03801">
    <property type="entry name" value="GT4_PimA-like"/>
    <property type="match status" value="1"/>
</dbReference>